<keyword evidence="3" id="KW-1185">Reference proteome</keyword>
<accession>A0A4Y2NZS5</accession>
<evidence type="ECO:0000256" key="1">
    <source>
        <dbReference type="SAM" id="MobiDB-lite"/>
    </source>
</evidence>
<protein>
    <submittedName>
        <fullName evidence="2">Uncharacterized protein</fullName>
    </submittedName>
</protein>
<gene>
    <name evidence="2" type="ORF">AVEN_126150_1</name>
</gene>
<organism evidence="2 3">
    <name type="scientific">Araneus ventricosus</name>
    <name type="common">Orbweaver spider</name>
    <name type="synonym">Epeira ventricosa</name>
    <dbReference type="NCBI Taxonomy" id="182803"/>
    <lineage>
        <taxon>Eukaryota</taxon>
        <taxon>Metazoa</taxon>
        <taxon>Ecdysozoa</taxon>
        <taxon>Arthropoda</taxon>
        <taxon>Chelicerata</taxon>
        <taxon>Arachnida</taxon>
        <taxon>Araneae</taxon>
        <taxon>Araneomorphae</taxon>
        <taxon>Entelegynae</taxon>
        <taxon>Araneoidea</taxon>
        <taxon>Araneidae</taxon>
        <taxon>Araneus</taxon>
    </lineage>
</organism>
<evidence type="ECO:0000313" key="2">
    <source>
        <dbReference type="EMBL" id="GBN44581.1"/>
    </source>
</evidence>
<dbReference type="Proteomes" id="UP000499080">
    <property type="component" value="Unassembled WGS sequence"/>
</dbReference>
<dbReference type="EMBL" id="BGPR01010160">
    <property type="protein sequence ID" value="GBN44581.1"/>
    <property type="molecule type" value="Genomic_DNA"/>
</dbReference>
<evidence type="ECO:0000313" key="3">
    <source>
        <dbReference type="Proteomes" id="UP000499080"/>
    </source>
</evidence>
<proteinExistence type="predicted"/>
<comment type="caution">
    <text evidence="2">The sequence shown here is derived from an EMBL/GenBank/DDBJ whole genome shotgun (WGS) entry which is preliminary data.</text>
</comment>
<name>A0A4Y2NZS5_ARAVE</name>
<sequence length="223" mass="25039">MVGRSSGLQTFNNLRNFSKTYIFVFNSLIPRRLFLLAPLKQGLFGRKRHELGLSQHGWSFHHHPTPCCNIPLRRTDMGCGWQGQLDPLPHLSPKRSQNLPSKETNPLRPAMVAVKGKFLDSRDRLAGSPSIEAVAARWYRKLSGRTLLTTVAMDWEPSPIGSPPRRPAGLRRASAHGPHPADQRQPGESPISGRLLTNVALLGWIPVHERLKSSRHGRQLLQR</sequence>
<reference evidence="2 3" key="1">
    <citation type="journal article" date="2019" name="Sci. Rep.">
        <title>Orb-weaving spider Araneus ventricosus genome elucidates the spidroin gene catalogue.</title>
        <authorList>
            <person name="Kono N."/>
            <person name="Nakamura H."/>
            <person name="Ohtoshi R."/>
            <person name="Moran D.A.P."/>
            <person name="Shinohara A."/>
            <person name="Yoshida Y."/>
            <person name="Fujiwara M."/>
            <person name="Mori M."/>
            <person name="Tomita M."/>
            <person name="Arakawa K."/>
        </authorList>
    </citation>
    <scope>NUCLEOTIDE SEQUENCE [LARGE SCALE GENOMIC DNA]</scope>
</reference>
<feature type="region of interest" description="Disordered" evidence="1">
    <location>
        <begin position="156"/>
        <end position="191"/>
    </location>
</feature>
<dbReference type="AlphaFoldDB" id="A0A4Y2NZS5"/>